<dbReference type="Proteomes" id="UP000824120">
    <property type="component" value="Chromosome 8"/>
</dbReference>
<reference evidence="2 3" key="1">
    <citation type="submission" date="2020-09" db="EMBL/GenBank/DDBJ databases">
        <title>De no assembly of potato wild relative species, Solanum commersonii.</title>
        <authorList>
            <person name="Cho K."/>
        </authorList>
    </citation>
    <scope>NUCLEOTIDE SEQUENCE [LARGE SCALE GENOMIC DNA]</scope>
    <source>
        <strain evidence="2">LZ3.2</strain>
        <tissue evidence="2">Leaf</tissue>
    </source>
</reference>
<evidence type="ECO:0000313" key="2">
    <source>
        <dbReference type="EMBL" id="KAG5591703.1"/>
    </source>
</evidence>
<organism evidence="2 3">
    <name type="scientific">Solanum commersonii</name>
    <name type="common">Commerson's wild potato</name>
    <name type="synonym">Commerson's nightshade</name>
    <dbReference type="NCBI Taxonomy" id="4109"/>
    <lineage>
        <taxon>Eukaryota</taxon>
        <taxon>Viridiplantae</taxon>
        <taxon>Streptophyta</taxon>
        <taxon>Embryophyta</taxon>
        <taxon>Tracheophyta</taxon>
        <taxon>Spermatophyta</taxon>
        <taxon>Magnoliopsida</taxon>
        <taxon>eudicotyledons</taxon>
        <taxon>Gunneridae</taxon>
        <taxon>Pentapetalae</taxon>
        <taxon>asterids</taxon>
        <taxon>lamiids</taxon>
        <taxon>Solanales</taxon>
        <taxon>Solanaceae</taxon>
        <taxon>Solanoideae</taxon>
        <taxon>Solaneae</taxon>
        <taxon>Solanum</taxon>
    </lineage>
</organism>
<evidence type="ECO:0000313" key="3">
    <source>
        <dbReference type="Proteomes" id="UP000824120"/>
    </source>
</evidence>
<keyword evidence="3" id="KW-1185">Reference proteome</keyword>
<protein>
    <submittedName>
        <fullName evidence="2">Uncharacterized protein</fullName>
    </submittedName>
</protein>
<feature type="compositionally biased region" description="Polar residues" evidence="1">
    <location>
        <begin position="143"/>
        <end position="157"/>
    </location>
</feature>
<evidence type="ECO:0000256" key="1">
    <source>
        <dbReference type="SAM" id="MobiDB-lite"/>
    </source>
</evidence>
<dbReference type="AlphaFoldDB" id="A0A9J5XVR9"/>
<name>A0A9J5XVR9_SOLCO</name>
<dbReference type="EMBL" id="JACXVP010000008">
    <property type="protein sequence ID" value="KAG5591703.1"/>
    <property type="molecule type" value="Genomic_DNA"/>
</dbReference>
<proteinExistence type="predicted"/>
<sequence length="331" mass="38294">MDVRSHLSYGVSWSRRTNRPILKVKRTQSSWSRRANRSIFKVKRASEKVNPPFCQFSCAIVHEFLVIRNFNLIVPYGKIDPFSRLNEPRAGKPPFLPIFHVLVHGFLTLAVEPVGCDRQTSLFTSPWIFGDPKFRLGPEGQNDPFSRSNDPHSSNGDGWSRRANQPIFKVKRALELVKPPFFADFWCAIVHEFLVIQNFDLLSQLIPTGKPVHFQDNMSPEQLSYVASWCRWANRPIFKVKQAPEQVDSPFCQFFVCSSPWIFGDPEFRHILSQRVNRPIFKVKRAPEQTLAMELVGPDGKTSPFSRLKSPRAGKLPIWPIFHLLYPMEFW</sequence>
<gene>
    <name evidence="2" type="ORF">H5410_042217</name>
</gene>
<comment type="caution">
    <text evidence="2">The sequence shown here is derived from an EMBL/GenBank/DDBJ whole genome shotgun (WGS) entry which is preliminary data.</text>
</comment>
<feature type="region of interest" description="Disordered" evidence="1">
    <location>
        <begin position="140"/>
        <end position="160"/>
    </location>
</feature>
<accession>A0A9J5XVR9</accession>